<dbReference type="AlphaFoldDB" id="A0AAE1DU89"/>
<dbReference type="EMBL" id="JAWDGP010002498">
    <property type="protein sequence ID" value="KAK3782550.1"/>
    <property type="molecule type" value="Genomic_DNA"/>
</dbReference>
<keyword evidence="2" id="KW-1185">Reference proteome</keyword>
<evidence type="ECO:0000313" key="2">
    <source>
        <dbReference type="Proteomes" id="UP001283361"/>
    </source>
</evidence>
<organism evidence="1 2">
    <name type="scientific">Elysia crispata</name>
    <name type="common">lettuce slug</name>
    <dbReference type="NCBI Taxonomy" id="231223"/>
    <lineage>
        <taxon>Eukaryota</taxon>
        <taxon>Metazoa</taxon>
        <taxon>Spiralia</taxon>
        <taxon>Lophotrochozoa</taxon>
        <taxon>Mollusca</taxon>
        <taxon>Gastropoda</taxon>
        <taxon>Heterobranchia</taxon>
        <taxon>Euthyneura</taxon>
        <taxon>Panpulmonata</taxon>
        <taxon>Sacoglossa</taxon>
        <taxon>Placobranchoidea</taxon>
        <taxon>Plakobranchidae</taxon>
        <taxon>Elysia</taxon>
    </lineage>
</organism>
<name>A0AAE1DU89_9GAST</name>
<protein>
    <submittedName>
        <fullName evidence="1">Uncharacterized protein</fullName>
    </submittedName>
</protein>
<sequence length="72" mass="8025">MDMKFFHRTHCLHGKDVEDRLLGLTEVCGSLKHPSFLDDGLGQRRGRDRNCSMGTKAALGGRDGLISGSRFY</sequence>
<evidence type="ECO:0000313" key="1">
    <source>
        <dbReference type="EMBL" id="KAK3782550.1"/>
    </source>
</evidence>
<gene>
    <name evidence="1" type="ORF">RRG08_061780</name>
</gene>
<reference evidence="1" key="1">
    <citation type="journal article" date="2023" name="G3 (Bethesda)">
        <title>A reference genome for the long-term kleptoplast-retaining sea slug Elysia crispata morphotype clarki.</title>
        <authorList>
            <person name="Eastman K.E."/>
            <person name="Pendleton A.L."/>
            <person name="Shaikh M.A."/>
            <person name="Suttiyut T."/>
            <person name="Ogas R."/>
            <person name="Tomko P."/>
            <person name="Gavelis G."/>
            <person name="Widhalm J.R."/>
            <person name="Wisecaver J.H."/>
        </authorList>
    </citation>
    <scope>NUCLEOTIDE SEQUENCE</scope>
    <source>
        <strain evidence="1">ECLA1</strain>
    </source>
</reference>
<proteinExistence type="predicted"/>
<dbReference type="Proteomes" id="UP001283361">
    <property type="component" value="Unassembled WGS sequence"/>
</dbReference>
<accession>A0AAE1DU89</accession>
<comment type="caution">
    <text evidence="1">The sequence shown here is derived from an EMBL/GenBank/DDBJ whole genome shotgun (WGS) entry which is preliminary data.</text>
</comment>